<organism evidence="8 9">
    <name type="scientific">Acorus calamus</name>
    <name type="common">Sweet flag</name>
    <dbReference type="NCBI Taxonomy" id="4465"/>
    <lineage>
        <taxon>Eukaryota</taxon>
        <taxon>Viridiplantae</taxon>
        <taxon>Streptophyta</taxon>
        <taxon>Embryophyta</taxon>
        <taxon>Tracheophyta</taxon>
        <taxon>Spermatophyta</taxon>
        <taxon>Magnoliopsida</taxon>
        <taxon>Liliopsida</taxon>
        <taxon>Acoraceae</taxon>
        <taxon>Acorus</taxon>
    </lineage>
</organism>
<keyword evidence="3 8" id="KW-0813">Transport</keyword>
<reference evidence="8" key="1">
    <citation type="journal article" date="2023" name="Nat. Commun.">
        <title>Diploid and tetraploid genomes of Acorus and the evolution of monocots.</title>
        <authorList>
            <person name="Ma L."/>
            <person name="Liu K.W."/>
            <person name="Li Z."/>
            <person name="Hsiao Y.Y."/>
            <person name="Qi Y."/>
            <person name="Fu T."/>
            <person name="Tang G.D."/>
            <person name="Zhang D."/>
            <person name="Sun W.H."/>
            <person name="Liu D.K."/>
            <person name="Li Y."/>
            <person name="Chen G.Z."/>
            <person name="Liu X.D."/>
            <person name="Liao X.Y."/>
            <person name="Jiang Y.T."/>
            <person name="Yu X."/>
            <person name="Hao Y."/>
            <person name="Huang J."/>
            <person name="Zhao X.W."/>
            <person name="Ke S."/>
            <person name="Chen Y.Y."/>
            <person name="Wu W.L."/>
            <person name="Hsu J.L."/>
            <person name="Lin Y.F."/>
            <person name="Huang M.D."/>
            <person name="Li C.Y."/>
            <person name="Huang L."/>
            <person name="Wang Z.W."/>
            <person name="Zhao X."/>
            <person name="Zhong W.Y."/>
            <person name="Peng D.H."/>
            <person name="Ahmad S."/>
            <person name="Lan S."/>
            <person name="Zhang J.S."/>
            <person name="Tsai W.C."/>
            <person name="Van de Peer Y."/>
            <person name="Liu Z.J."/>
        </authorList>
    </citation>
    <scope>NUCLEOTIDE SEQUENCE</scope>
    <source>
        <strain evidence="8">CP</strain>
    </source>
</reference>
<evidence type="ECO:0000256" key="1">
    <source>
        <dbReference type="ARBA" id="ARBA00004370"/>
    </source>
</evidence>
<dbReference type="InterPro" id="IPR036259">
    <property type="entry name" value="MFS_trans_sf"/>
</dbReference>
<comment type="similarity">
    <text evidence="2">Belongs to the major facilitator superfamily. Sugar transporter (TC 2.A.1.1) family.</text>
</comment>
<evidence type="ECO:0000313" key="9">
    <source>
        <dbReference type="Proteomes" id="UP001180020"/>
    </source>
</evidence>
<reference evidence="8" key="2">
    <citation type="submission" date="2023-06" db="EMBL/GenBank/DDBJ databases">
        <authorList>
            <person name="Ma L."/>
            <person name="Liu K.-W."/>
            <person name="Li Z."/>
            <person name="Hsiao Y.-Y."/>
            <person name="Qi Y."/>
            <person name="Fu T."/>
            <person name="Tang G."/>
            <person name="Zhang D."/>
            <person name="Sun W.-H."/>
            <person name="Liu D.-K."/>
            <person name="Li Y."/>
            <person name="Chen G.-Z."/>
            <person name="Liu X.-D."/>
            <person name="Liao X.-Y."/>
            <person name="Jiang Y.-T."/>
            <person name="Yu X."/>
            <person name="Hao Y."/>
            <person name="Huang J."/>
            <person name="Zhao X.-W."/>
            <person name="Ke S."/>
            <person name="Chen Y.-Y."/>
            <person name="Wu W.-L."/>
            <person name="Hsu J.-L."/>
            <person name="Lin Y.-F."/>
            <person name="Huang M.-D."/>
            <person name="Li C.-Y."/>
            <person name="Huang L."/>
            <person name="Wang Z.-W."/>
            <person name="Zhao X."/>
            <person name="Zhong W.-Y."/>
            <person name="Peng D.-H."/>
            <person name="Ahmad S."/>
            <person name="Lan S."/>
            <person name="Zhang J.-S."/>
            <person name="Tsai W.-C."/>
            <person name="Van De Peer Y."/>
            <person name="Liu Z.-J."/>
        </authorList>
    </citation>
    <scope>NUCLEOTIDE SEQUENCE</scope>
    <source>
        <strain evidence="8">CP</strain>
        <tissue evidence="8">Leaves</tissue>
    </source>
</reference>
<dbReference type="Pfam" id="PF00083">
    <property type="entry name" value="Sugar_tr"/>
    <property type="match status" value="1"/>
</dbReference>
<keyword evidence="4 7" id="KW-0812">Transmembrane</keyword>
<evidence type="ECO:0000256" key="7">
    <source>
        <dbReference type="SAM" id="Phobius"/>
    </source>
</evidence>
<sequence length="307" mass="32628">MNMEEGMGNGGMTELLIVDEKQRHQSKNGGSIYMVLLSTFVAVCGSFQFGSCVGYSAPAQSGIMEDLGLSLSEGALSLDIGRFCTGYGVGIVSYMAKMGKHKEFDVALRSLRGKGADISEEAEEIQEYIETLNQLPKAGLQDLFQRRYIRSLIIGVGLMVFQQFGGINGVVFYASELFVSAGLSSGGIGTIAIACLSLPITALSAIIIDRCGRRPLLMVSTTGTFIGLFLTGICFYMKVYDASFSVGMAAVPWVIMSEMPNVTASGGLSALVKAVAAGTVLIYMASNSFYNVEGGHRAIVFNRIGGI</sequence>
<comment type="subcellular location">
    <subcellularLocation>
        <location evidence="1">Membrane</location>
    </subcellularLocation>
</comment>
<proteinExistence type="inferred from homology"/>
<dbReference type="InterPro" id="IPR005828">
    <property type="entry name" value="MFS_sugar_transport-like"/>
</dbReference>
<dbReference type="Proteomes" id="UP001180020">
    <property type="component" value="Unassembled WGS sequence"/>
</dbReference>
<evidence type="ECO:0000256" key="6">
    <source>
        <dbReference type="ARBA" id="ARBA00023136"/>
    </source>
</evidence>
<evidence type="ECO:0000256" key="2">
    <source>
        <dbReference type="ARBA" id="ARBA00010992"/>
    </source>
</evidence>
<dbReference type="GO" id="GO:0022857">
    <property type="term" value="F:transmembrane transporter activity"/>
    <property type="evidence" value="ECO:0007669"/>
    <property type="project" value="InterPro"/>
</dbReference>
<feature type="transmembrane region" description="Helical" evidence="7">
    <location>
        <begin position="259"/>
        <end position="283"/>
    </location>
</feature>
<keyword evidence="9" id="KW-1185">Reference proteome</keyword>
<feature type="transmembrane region" description="Helical" evidence="7">
    <location>
        <begin position="152"/>
        <end position="174"/>
    </location>
</feature>
<name>A0AAV9EZ94_ACOCL</name>
<dbReference type="EMBL" id="JAUJYO010000004">
    <property type="protein sequence ID" value="KAK1318354.1"/>
    <property type="molecule type" value="Genomic_DNA"/>
</dbReference>
<comment type="caution">
    <text evidence="8">The sequence shown here is derived from an EMBL/GenBank/DDBJ whole genome shotgun (WGS) entry which is preliminary data.</text>
</comment>
<accession>A0AAV9EZ94</accession>
<dbReference type="GO" id="GO:0016020">
    <property type="term" value="C:membrane"/>
    <property type="evidence" value="ECO:0007669"/>
    <property type="project" value="UniProtKB-SubCell"/>
</dbReference>
<evidence type="ECO:0000256" key="3">
    <source>
        <dbReference type="ARBA" id="ARBA00022597"/>
    </source>
</evidence>
<protein>
    <submittedName>
        <fullName evidence="8">Sugar transporter ERD6-like 16</fullName>
    </submittedName>
</protein>
<dbReference type="InterPro" id="IPR050549">
    <property type="entry name" value="MFS_Trehalose_Transporter"/>
</dbReference>
<gene>
    <name evidence="8" type="ORF">QJS10_CPB04g00762</name>
</gene>
<dbReference type="PANTHER" id="PTHR48021:SF21">
    <property type="entry name" value="SUGAR TRANSPORTER ERD6-LIKE 8"/>
    <property type="match status" value="1"/>
</dbReference>
<evidence type="ECO:0000256" key="4">
    <source>
        <dbReference type="ARBA" id="ARBA00022692"/>
    </source>
</evidence>
<feature type="transmembrane region" description="Helical" evidence="7">
    <location>
        <begin position="32"/>
        <end position="56"/>
    </location>
</feature>
<keyword evidence="5 7" id="KW-1133">Transmembrane helix</keyword>
<keyword evidence="3 8" id="KW-0762">Sugar transport</keyword>
<feature type="transmembrane region" description="Helical" evidence="7">
    <location>
        <begin position="186"/>
        <end position="208"/>
    </location>
</feature>
<dbReference type="SUPFAM" id="SSF103473">
    <property type="entry name" value="MFS general substrate transporter"/>
    <property type="match status" value="1"/>
</dbReference>
<feature type="transmembrane region" description="Helical" evidence="7">
    <location>
        <begin position="215"/>
        <end position="239"/>
    </location>
</feature>
<evidence type="ECO:0000256" key="5">
    <source>
        <dbReference type="ARBA" id="ARBA00022989"/>
    </source>
</evidence>
<dbReference type="AlphaFoldDB" id="A0AAV9EZ94"/>
<dbReference type="PANTHER" id="PTHR48021">
    <property type="match status" value="1"/>
</dbReference>
<evidence type="ECO:0000313" key="8">
    <source>
        <dbReference type="EMBL" id="KAK1318354.1"/>
    </source>
</evidence>
<dbReference type="Gene3D" id="1.20.1250.20">
    <property type="entry name" value="MFS general substrate transporter like domains"/>
    <property type="match status" value="1"/>
</dbReference>
<keyword evidence="6 7" id="KW-0472">Membrane</keyword>